<accession>A0ABW3V4A6</accession>
<evidence type="ECO:0000256" key="7">
    <source>
        <dbReference type="ARBA" id="ARBA00023143"/>
    </source>
</evidence>
<keyword evidence="11" id="KW-0966">Cell projection</keyword>
<name>A0ABW3V4A6_9HYPH</name>
<dbReference type="PANTHER" id="PTHR38766:SF1">
    <property type="entry name" value="FLAGELLAR PROTEIN FLIO"/>
    <property type="match status" value="1"/>
</dbReference>
<evidence type="ECO:0000256" key="3">
    <source>
        <dbReference type="ARBA" id="ARBA00022475"/>
    </source>
</evidence>
<dbReference type="EMBL" id="JBHTMA010000033">
    <property type="protein sequence ID" value="MFD1226861.1"/>
    <property type="molecule type" value="Genomic_DNA"/>
</dbReference>
<evidence type="ECO:0000256" key="8">
    <source>
        <dbReference type="ARBA" id="ARBA00037937"/>
    </source>
</evidence>
<reference evidence="12" key="1">
    <citation type="journal article" date="2019" name="Int. J. Syst. Evol. Microbiol.">
        <title>The Global Catalogue of Microorganisms (GCM) 10K type strain sequencing project: providing services to taxonomists for standard genome sequencing and annotation.</title>
        <authorList>
            <consortium name="The Broad Institute Genomics Platform"/>
            <consortium name="The Broad Institute Genome Sequencing Center for Infectious Disease"/>
            <person name="Wu L."/>
            <person name="Ma J."/>
        </authorList>
    </citation>
    <scope>NUCLEOTIDE SEQUENCE [LARGE SCALE GENOMIC DNA]</scope>
    <source>
        <strain evidence="12">CCUG 49584</strain>
    </source>
</reference>
<keyword evidence="6 10" id="KW-0472">Membrane</keyword>
<feature type="transmembrane region" description="Helical" evidence="10">
    <location>
        <begin position="16"/>
        <end position="37"/>
    </location>
</feature>
<feature type="compositionally biased region" description="Polar residues" evidence="9">
    <location>
        <begin position="282"/>
        <end position="291"/>
    </location>
</feature>
<feature type="region of interest" description="Disordered" evidence="9">
    <location>
        <begin position="161"/>
        <end position="216"/>
    </location>
</feature>
<keyword evidence="3" id="KW-1003">Cell membrane</keyword>
<protein>
    <submittedName>
        <fullName evidence="11">Flagellar biosynthetic protein FliO</fullName>
    </submittedName>
</protein>
<feature type="compositionally biased region" description="Low complexity" evidence="9">
    <location>
        <begin position="189"/>
        <end position="204"/>
    </location>
</feature>
<keyword evidence="11" id="KW-0969">Cilium</keyword>
<dbReference type="PANTHER" id="PTHR38766">
    <property type="entry name" value="FLAGELLAR PROTEIN FLIO"/>
    <property type="match status" value="1"/>
</dbReference>
<dbReference type="InterPro" id="IPR052205">
    <property type="entry name" value="FliO/MopB"/>
</dbReference>
<evidence type="ECO:0000256" key="4">
    <source>
        <dbReference type="ARBA" id="ARBA00022692"/>
    </source>
</evidence>
<evidence type="ECO:0000313" key="12">
    <source>
        <dbReference type="Proteomes" id="UP001597263"/>
    </source>
</evidence>
<keyword evidence="12" id="KW-1185">Reference proteome</keyword>
<dbReference type="InterPro" id="IPR022781">
    <property type="entry name" value="Flagellar_biosynth_FliO"/>
</dbReference>
<comment type="caution">
    <text evidence="11">The sequence shown here is derived from an EMBL/GenBank/DDBJ whole genome shotgun (WGS) entry which is preliminary data.</text>
</comment>
<evidence type="ECO:0000256" key="9">
    <source>
        <dbReference type="SAM" id="MobiDB-lite"/>
    </source>
</evidence>
<feature type="region of interest" description="Disordered" evidence="9">
    <location>
        <begin position="355"/>
        <end position="377"/>
    </location>
</feature>
<sequence length="377" mass="39534">MMDWLSGLVGENTAHIISFIGLFALFLAGVFVVFAAIKRMTAGTYVTRNPDAAPRLTVTDAAAIDSQRRLVLVRRDDVEHLILIGGPSDIVIEQNITRNKSSQPVQAAQPTQRMRQPEERATIAPAVAAPVIARAPAVSTEQALSAAPADIIAATPAYKPEAEAPVPQPRPTASAPAVTQVAAPSQPLQTHAQQVAAARQQQSQKPQPVARPTAESAAAKLHPVYPLGQVSRGVIAATSGLAAANNAAQQELIAAAKRDSRSATPSLDDVRPGSGAIEGNPLVSQRATPQATPRMAPQEPSFGVSPVAAPAARPAPQPSFELDLENAVAEALSSKELATDNEISFEDLLSSEMDQHFAASEKTEQPATSTLDISPRK</sequence>
<evidence type="ECO:0000313" key="11">
    <source>
        <dbReference type="EMBL" id="MFD1226861.1"/>
    </source>
</evidence>
<feature type="compositionally biased region" description="Basic and acidic residues" evidence="9">
    <location>
        <begin position="355"/>
        <end position="364"/>
    </location>
</feature>
<keyword evidence="7" id="KW-0975">Bacterial flagellum</keyword>
<evidence type="ECO:0000256" key="5">
    <source>
        <dbReference type="ARBA" id="ARBA00022989"/>
    </source>
</evidence>
<organism evidence="11 12">
    <name type="scientific">Pseudochrobactrum kiredjianiae</name>
    <dbReference type="NCBI Taxonomy" id="386305"/>
    <lineage>
        <taxon>Bacteria</taxon>
        <taxon>Pseudomonadati</taxon>
        <taxon>Pseudomonadota</taxon>
        <taxon>Alphaproteobacteria</taxon>
        <taxon>Hyphomicrobiales</taxon>
        <taxon>Brucellaceae</taxon>
        <taxon>Pseudochrobactrum</taxon>
    </lineage>
</organism>
<dbReference type="RefSeq" id="WP_289387372.1">
    <property type="nucleotide sequence ID" value="NZ_JAUCBM010000005.1"/>
</dbReference>
<evidence type="ECO:0000256" key="10">
    <source>
        <dbReference type="SAM" id="Phobius"/>
    </source>
</evidence>
<keyword evidence="11" id="KW-0282">Flagellum</keyword>
<keyword evidence="4 10" id="KW-0812">Transmembrane</keyword>
<feature type="compositionally biased region" description="Polar residues" evidence="9">
    <location>
        <begin position="365"/>
        <end position="377"/>
    </location>
</feature>
<gene>
    <name evidence="11" type="ORF">ACFQ35_06820</name>
</gene>
<evidence type="ECO:0000256" key="2">
    <source>
        <dbReference type="ARBA" id="ARBA00004236"/>
    </source>
</evidence>
<feature type="region of interest" description="Disordered" evidence="9">
    <location>
        <begin position="256"/>
        <end position="320"/>
    </location>
</feature>
<proteinExistence type="inferred from homology"/>
<dbReference type="Proteomes" id="UP001597263">
    <property type="component" value="Unassembled WGS sequence"/>
</dbReference>
<evidence type="ECO:0000256" key="6">
    <source>
        <dbReference type="ARBA" id="ARBA00023136"/>
    </source>
</evidence>
<keyword evidence="5 10" id="KW-1133">Transmembrane helix</keyword>
<dbReference type="Pfam" id="PF04347">
    <property type="entry name" value="FliO"/>
    <property type="match status" value="1"/>
</dbReference>
<comment type="subcellular location">
    <subcellularLocation>
        <location evidence="1">Bacterial flagellum basal body</location>
    </subcellularLocation>
    <subcellularLocation>
        <location evidence="2">Cell membrane</location>
    </subcellularLocation>
</comment>
<evidence type="ECO:0000256" key="1">
    <source>
        <dbReference type="ARBA" id="ARBA00004117"/>
    </source>
</evidence>
<comment type="similarity">
    <text evidence="8">Belongs to the FliO/MopB family.</text>
</comment>